<accession>A0A9P1C6G9</accession>
<sequence>MSLVDSNAVFESRALSIGISQPVINALATRGWVTHATFAFAVATNPAAGDDQNFIDGVLLPLDDHVRALLQSPELKWMLMPLPKRQVVKPIQPVAPANKPKVDADPKRNRDGDNKKTKADAARLKKLRRTPMPKQLMGGVPCDEQGRPFCFAFNLGSCPNGDDCKKGMHLCCKKGCKQKHSFGKAGQAESSQPLGDKGLPTSSKPTRKRQGIFEDKGEKRQRFEAIAPERELSGVVANGAEGQSFSEFPAEGQAKLTDAGRKSDGNGTQTDDKHCTVFLLDIFSGTAGVAASFIQLGGDALGLDHMVDRKRMRGPISKTDLCKKETQDQVISWLEQNKVDAVMLAPPCGTSSGAREIPVFESGRKRAAPQPLRSKRWPNGIPSLRGVSALKVKLANKLYAFTRRVIDTCVRLGIPFICENPQRSWMWDTTFFQNLPGSCRFQCIHSCMYGGQRLKKTALLLNFEANNLKLTCNGKHQHLPWGKTISPHTGETVFSTTTEAEYPWALCKQLAQAFAEQMRMAGKSFELPSTTMDVKQRMGAGTQPRGKLGPLLLAEFKHKVVVRSSQVCVPRTITEDSPAPFQGIPLHSKLISSRTEMVKGVAGDEEMQFSEFGVYYTPEEFLRMAATLQHPLDSPQLVDESNLRAMLAIRDWTEAQLAEFRTKNLRHYTKLAVDLMEDEKN</sequence>
<reference evidence="4" key="1">
    <citation type="submission" date="2022-10" db="EMBL/GenBank/DDBJ databases">
        <authorList>
            <person name="Chen Y."/>
            <person name="Dougan E. K."/>
            <person name="Chan C."/>
            <person name="Rhodes N."/>
            <person name="Thang M."/>
        </authorList>
    </citation>
    <scope>NUCLEOTIDE SEQUENCE</scope>
</reference>
<dbReference type="AlphaFoldDB" id="A0A9P1C6G9"/>
<evidence type="ECO:0000256" key="2">
    <source>
        <dbReference type="SAM" id="MobiDB-lite"/>
    </source>
</evidence>
<dbReference type="EMBL" id="CAMXCT010001034">
    <property type="protein sequence ID" value="CAI3985980.1"/>
    <property type="molecule type" value="Genomic_DNA"/>
</dbReference>
<feature type="region of interest" description="Disordered" evidence="2">
    <location>
        <begin position="184"/>
        <end position="226"/>
    </location>
</feature>
<comment type="caution">
    <text evidence="4">The sequence shown here is derived from an EMBL/GenBank/DDBJ whole genome shotgun (WGS) entry which is preliminary data.</text>
</comment>
<feature type="region of interest" description="Disordered" evidence="2">
    <location>
        <begin position="90"/>
        <end position="121"/>
    </location>
</feature>
<feature type="zinc finger region" description="C3H1-type" evidence="1">
    <location>
        <begin position="144"/>
        <end position="172"/>
    </location>
</feature>
<name>A0A9P1C6G9_9DINO</name>
<feature type="domain" description="C3H1-type" evidence="3">
    <location>
        <begin position="144"/>
        <end position="172"/>
    </location>
</feature>
<evidence type="ECO:0000313" key="6">
    <source>
        <dbReference type="Proteomes" id="UP001152797"/>
    </source>
</evidence>
<keyword evidence="6" id="KW-1185">Reference proteome</keyword>
<keyword evidence="1" id="KW-0862">Zinc</keyword>
<dbReference type="EMBL" id="CAMXCT020001034">
    <property type="protein sequence ID" value="CAL1139355.1"/>
    <property type="molecule type" value="Genomic_DNA"/>
</dbReference>
<dbReference type="Proteomes" id="UP001152797">
    <property type="component" value="Unassembled WGS sequence"/>
</dbReference>
<reference evidence="5 6" key="2">
    <citation type="submission" date="2024-05" db="EMBL/GenBank/DDBJ databases">
        <authorList>
            <person name="Chen Y."/>
            <person name="Shah S."/>
            <person name="Dougan E. K."/>
            <person name="Thang M."/>
            <person name="Chan C."/>
        </authorList>
    </citation>
    <scope>NUCLEOTIDE SEQUENCE [LARGE SCALE GENOMIC DNA]</scope>
</reference>
<dbReference type="PROSITE" id="PS50103">
    <property type="entry name" value="ZF_C3H1"/>
    <property type="match status" value="1"/>
</dbReference>
<organism evidence="4">
    <name type="scientific">Cladocopium goreaui</name>
    <dbReference type="NCBI Taxonomy" id="2562237"/>
    <lineage>
        <taxon>Eukaryota</taxon>
        <taxon>Sar</taxon>
        <taxon>Alveolata</taxon>
        <taxon>Dinophyceae</taxon>
        <taxon>Suessiales</taxon>
        <taxon>Symbiodiniaceae</taxon>
        <taxon>Cladocopium</taxon>
    </lineage>
</organism>
<evidence type="ECO:0000313" key="4">
    <source>
        <dbReference type="EMBL" id="CAI3985980.1"/>
    </source>
</evidence>
<keyword evidence="1" id="KW-0479">Metal-binding</keyword>
<gene>
    <name evidence="4" type="ORF">C1SCF055_LOCUS13366</name>
</gene>
<protein>
    <recommendedName>
        <fullName evidence="3">C3H1-type domain-containing protein</fullName>
    </recommendedName>
</protein>
<keyword evidence="1" id="KW-0863">Zinc-finger</keyword>
<feature type="compositionally biased region" description="Basic and acidic residues" evidence="2">
    <location>
        <begin position="100"/>
        <end position="121"/>
    </location>
</feature>
<dbReference type="InterPro" id="IPR000571">
    <property type="entry name" value="Znf_CCCH"/>
</dbReference>
<evidence type="ECO:0000259" key="3">
    <source>
        <dbReference type="PROSITE" id="PS50103"/>
    </source>
</evidence>
<evidence type="ECO:0000313" key="5">
    <source>
        <dbReference type="EMBL" id="CAL4773292.1"/>
    </source>
</evidence>
<feature type="compositionally biased region" description="Basic and acidic residues" evidence="2">
    <location>
        <begin position="211"/>
        <end position="226"/>
    </location>
</feature>
<dbReference type="EMBL" id="CAMXCT030001034">
    <property type="protein sequence ID" value="CAL4773292.1"/>
    <property type="molecule type" value="Genomic_DNA"/>
</dbReference>
<proteinExistence type="predicted"/>
<dbReference type="GO" id="GO:0008270">
    <property type="term" value="F:zinc ion binding"/>
    <property type="evidence" value="ECO:0007669"/>
    <property type="project" value="UniProtKB-KW"/>
</dbReference>
<evidence type="ECO:0000256" key="1">
    <source>
        <dbReference type="PROSITE-ProRule" id="PRU00723"/>
    </source>
</evidence>